<keyword evidence="4" id="KW-0479">Metal-binding</keyword>
<dbReference type="GO" id="GO:0046872">
    <property type="term" value="F:metal ion binding"/>
    <property type="evidence" value="ECO:0007669"/>
    <property type="project" value="UniProtKB-KW"/>
</dbReference>
<name>A0A8K0NV40_9TREE</name>
<dbReference type="PANTHER" id="PTHR21077:SF5">
    <property type="entry name" value="CROSSOVER JUNCTION ENDONUCLEASE MMS4"/>
    <property type="match status" value="1"/>
</dbReference>
<dbReference type="PANTHER" id="PTHR21077">
    <property type="entry name" value="EME1 PROTEIN"/>
    <property type="match status" value="1"/>
</dbReference>
<proteinExistence type="predicted"/>
<feature type="region of interest" description="Disordered" evidence="13">
    <location>
        <begin position="78"/>
        <end position="184"/>
    </location>
</feature>
<evidence type="ECO:0000256" key="6">
    <source>
        <dbReference type="ARBA" id="ARBA00022763"/>
    </source>
</evidence>
<dbReference type="EMBL" id="JABELV010000016">
    <property type="protein sequence ID" value="KAG7567071.1"/>
    <property type="molecule type" value="Genomic_DNA"/>
</dbReference>
<comment type="cofactor">
    <cofactor evidence="1">
        <name>Mg(2+)</name>
        <dbReference type="ChEBI" id="CHEBI:18420"/>
    </cofactor>
</comment>
<keyword evidence="3" id="KW-0540">Nuclease</keyword>
<gene>
    <name evidence="14" type="ORF">FFLO_01197</name>
</gene>
<dbReference type="GO" id="GO:0005634">
    <property type="term" value="C:nucleus"/>
    <property type="evidence" value="ECO:0007669"/>
    <property type="project" value="UniProtKB-SubCell"/>
</dbReference>
<keyword evidence="12" id="KW-0469">Meiosis</keyword>
<evidence type="ECO:0000256" key="10">
    <source>
        <dbReference type="ARBA" id="ARBA00023204"/>
    </source>
</evidence>
<evidence type="ECO:0000256" key="7">
    <source>
        <dbReference type="ARBA" id="ARBA00022801"/>
    </source>
</evidence>
<dbReference type="AlphaFoldDB" id="A0A8K0NV40"/>
<keyword evidence="15" id="KW-1185">Reference proteome</keyword>
<dbReference type="Gene3D" id="3.40.50.10130">
    <property type="match status" value="1"/>
</dbReference>
<accession>A0A8K0NV40</accession>
<evidence type="ECO:0000256" key="12">
    <source>
        <dbReference type="ARBA" id="ARBA00023254"/>
    </source>
</evidence>
<evidence type="ECO:0000256" key="8">
    <source>
        <dbReference type="ARBA" id="ARBA00022842"/>
    </source>
</evidence>
<sequence>MDSIIEISDGEDSPFAGPSRLGYQTFLDDDDEVVVLPSSDGLDDLPDLRTLTANRSILPNTYQPVLFGGPIATQSSDIDQFTSPIQPPIKAKRKAAAVAMPARNRQRSTVTTNRSSSSLSPVPEPEIEPERAYNPPSSPIPLRKNLVKKRARPTEQDIGLETDDPVVKKSRTKDKEQEKADKAAAKARLQAEKQAEKVNKKRSTEVNKLRTSKSETLREIKMYLSHDLTIAPSPVAVVLPALRNKFREYFSEIEPLEEGGFPGLIKFKRIVRANWDEGRGIWIPVDQEKEGWVEEGLVIVFIKADELVEKIRLHLDIKAGKSQPGEVPHETTLEGWIEQLKDDLKVTCKPSRLTTEVPPGQKPPTYPRDREGLPGIMLVIHGMKAYHSKTRSAAQREFAARTKAALAEIEGNGNAPAADTGDKGKKKATMGKGKSQVPRLEKEDIERELVVIHLRHGWLQVQVDTPAEISEWLYNMSADLAIRPLRLISKSHTLPLGRENNLKASSKQHALELMLQEIPGVTPSGSVGIAEEWKSFRRLMEGFEKKAGEGGVGSARILLEGCKVRHLKTGVQNERNVGRAVSTHIHNALRESDPTFPV</sequence>
<evidence type="ECO:0008006" key="16">
    <source>
        <dbReference type="Google" id="ProtNLM"/>
    </source>
</evidence>
<keyword evidence="11" id="KW-0539">Nucleus</keyword>
<dbReference type="Gene3D" id="1.10.150.670">
    <property type="entry name" value="Crossover junction endonuclease EME1, DNA-binding domain"/>
    <property type="match status" value="1"/>
</dbReference>
<dbReference type="GO" id="GO:0031297">
    <property type="term" value="P:replication fork processing"/>
    <property type="evidence" value="ECO:0007669"/>
    <property type="project" value="TreeGrafter"/>
</dbReference>
<feature type="compositionally biased region" description="Basic and acidic residues" evidence="13">
    <location>
        <begin position="173"/>
        <end position="184"/>
    </location>
</feature>
<keyword evidence="7" id="KW-0378">Hydrolase</keyword>
<feature type="region of interest" description="Disordered" evidence="13">
    <location>
        <begin position="412"/>
        <end position="440"/>
    </location>
</feature>
<comment type="subcellular location">
    <subcellularLocation>
        <location evidence="2">Nucleus</location>
    </subcellularLocation>
</comment>
<dbReference type="GO" id="GO:0006302">
    <property type="term" value="P:double-strand break repair"/>
    <property type="evidence" value="ECO:0007669"/>
    <property type="project" value="TreeGrafter"/>
</dbReference>
<evidence type="ECO:0000313" key="15">
    <source>
        <dbReference type="Proteomes" id="UP000812966"/>
    </source>
</evidence>
<dbReference type="InterPro" id="IPR042530">
    <property type="entry name" value="EME1/EME2_C"/>
</dbReference>
<dbReference type="Proteomes" id="UP000812966">
    <property type="component" value="Unassembled WGS sequence"/>
</dbReference>
<keyword evidence="6" id="KW-0227">DNA damage</keyword>
<dbReference type="GO" id="GO:0031573">
    <property type="term" value="P:mitotic intra-S DNA damage checkpoint signaling"/>
    <property type="evidence" value="ECO:0007669"/>
    <property type="project" value="TreeGrafter"/>
</dbReference>
<evidence type="ECO:0000256" key="11">
    <source>
        <dbReference type="ARBA" id="ARBA00023242"/>
    </source>
</evidence>
<keyword evidence="9" id="KW-0233">DNA recombination</keyword>
<keyword evidence="8" id="KW-0460">Magnesium</keyword>
<evidence type="ECO:0000313" key="14">
    <source>
        <dbReference type="EMBL" id="KAG7567071.1"/>
    </source>
</evidence>
<comment type="caution">
    <text evidence="14">The sequence shown here is derived from an EMBL/GenBank/DDBJ whole genome shotgun (WGS) entry which is preliminary data.</text>
</comment>
<evidence type="ECO:0000256" key="3">
    <source>
        <dbReference type="ARBA" id="ARBA00022722"/>
    </source>
</evidence>
<keyword evidence="5" id="KW-0255">Endonuclease</keyword>
<keyword evidence="10" id="KW-0234">DNA repair</keyword>
<dbReference type="GO" id="GO:0000712">
    <property type="term" value="P:resolution of meiotic recombination intermediates"/>
    <property type="evidence" value="ECO:0007669"/>
    <property type="project" value="TreeGrafter"/>
</dbReference>
<feature type="region of interest" description="Disordered" evidence="13">
    <location>
        <begin position="352"/>
        <end position="371"/>
    </location>
</feature>
<evidence type="ECO:0000256" key="13">
    <source>
        <dbReference type="SAM" id="MobiDB-lite"/>
    </source>
</evidence>
<evidence type="ECO:0000256" key="5">
    <source>
        <dbReference type="ARBA" id="ARBA00022759"/>
    </source>
</evidence>
<evidence type="ECO:0000256" key="9">
    <source>
        <dbReference type="ARBA" id="ARBA00023172"/>
    </source>
</evidence>
<evidence type="ECO:0000256" key="2">
    <source>
        <dbReference type="ARBA" id="ARBA00004123"/>
    </source>
</evidence>
<dbReference type="GO" id="GO:0008821">
    <property type="term" value="F:crossover junction DNA endonuclease activity"/>
    <property type="evidence" value="ECO:0007669"/>
    <property type="project" value="TreeGrafter"/>
</dbReference>
<protein>
    <recommendedName>
        <fullName evidence="16">ERCC4 domain-containing protein</fullName>
    </recommendedName>
</protein>
<organism evidence="14 15">
    <name type="scientific">Filobasidium floriforme</name>
    <dbReference type="NCBI Taxonomy" id="5210"/>
    <lineage>
        <taxon>Eukaryota</taxon>
        <taxon>Fungi</taxon>
        <taxon>Dikarya</taxon>
        <taxon>Basidiomycota</taxon>
        <taxon>Agaricomycotina</taxon>
        <taxon>Tremellomycetes</taxon>
        <taxon>Filobasidiales</taxon>
        <taxon>Filobasidiaceae</taxon>
        <taxon>Filobasidium</taxon>
    </lineage>
</organism>
<feature type="region of interest" description="Disordered" evidence="13">
    <location>
        <begin position="1"/>
        <end position="22"/>
    </location>
</feature>
<dbReference type="InterPro" id="IPR033310">
    <property type="entry name" value="Mms4/EME1/EME2"/>
</dbReference>
<evidence type="ECO:0000256" key="4">
    <source>
        <dbReference type="ARBA" id="ARBA00022723"/>
    </source>
</evidence>
<dbReference type="GO" id="GO:0048476">
    <property type="term" value="C:Holliday junction resolvase complex"/>
    <property type="evidence" value="ECO:0007669"/>
    <property type="project" value="InterPro"/>
</dbReference>
<evidence type="ECO:0000256" key="1">
    <source>
        <dbReference type="ARBA" id="ARBA00001946"/>
    </source>
</evidence>
<reference evidence="14" key="1">
    <citation type="submission" date="2020-04" db="EMBL/GenBank/DDBJ databases">
        <title>Analysis of mating type loci in Filobasidium floriforme.</title>
        <authorList>
            <person name="Nowrousian M."/>
        </authorList>
    </citation>
    <scope>NUCLEOTIDE SEQUENCE</scope>
    <source>
        <strain evidence="14">CBS 6242</strain>
    </source>
</reference>